<keyword evidence="9 12" id="KW-0472">Membrane</keyword>
<gene>
    <name evidence="13" type="ORF">TGEB3V08_LOCUS580</name>
</gene>
<keyword evidence="10" id="KW-0407">Ion channel</keyword>
<accession>A0A7R9PGN2</accession>
<keyword evidence="3" id="KW-0813">Transport</keyword>
<evidence type="ECO:0000256" key="8">
    <source>
        <dbReference type="ARBA" id="ARBA00023065"/>
    </source>
</evidence>
<feature type="transmembrane region" description="Helical" evidence="12">
    <location>
        <begin position="676"/>
        <end position="695"/>
    </location>
</feature>
<reference evidence="13" key="1">
    <citation type="submission" date="2020-11" db="EMBL/GenBank/DDBJ databases">
        <authorList>
            <person name="Tran Van P."/>
        </authorList>
    </citation>
    <scope>NUCLEOTIDE SEQUENCE</scope>
</reference>
<keyword evidence="5 12" id="KW-0812">Transmembrane</keyword>
<keyword evidence="7 12" id="KW-1133">Transmembrane helix</keyword>
<evidence type="ECO:0000256" key="2">
    <source>
        <dbReference type="ARBA" id="ARBA00006513"/>
    </source>
</evidence>
<evidence type="ECO:0000256" key="3">
    <source>
        <dbReference type="ARBA" id="ARBA00022448"/>
    </source>
</evidence>
<protein>
    <recommendedName>
        <fullName evidence="14">Otopetrin-2</fullName>
    </recommendedName>
</protein>
<proteinExistence type="inferred from homology"/>
<dbReference type="PANTHER" id="PTHR21522:SF30">
    <property type="entry name" value="GH01206P"/>
    <property type="match status" value="1"/>
</dbReference>
<sequence>MRVKKVSRQELINRNEEREEMESVLGGSIDLTPDRDSNLYLPVIESLVHCKSSALDHAATEVSGSDIEMFRTIAYTSNIVDNLESSRCQIELCLQERRFAIRFRGVSRGRERMTDIYERPHGGSGRDVPGPDVPLLPVLFATPRSSQVRITDTLEVPPSSTENNTLSLRQTSAVVPSSRRPSAIMQLTAINNRYMMGLIQSRHNSCADAHDPERGNPPTKSSESSQAGSDALTMALSALYAKLLVVLGIAFPVTEVLSERVPANFYQGFYLYLYIGSIFFMCFMYATLIKDRAILNIIKSHDSSKDNSHPKKPHDGPIIRYGSFYLRLGAIAFGIGSMVYSGLEFGQYFELKRDSKCSDILLVLTPATRMILTLVQMQFIFLNSMDMKMSAYKVVARFGLMHMIATNLCEWLYVLVEETRHEIVHLGDHGMTHGCRRSNIMGSLVQNASPFLFPCTIEYSLICAVILYEMWKNVKPEKEEGSKRGAFRMTVNTPHSLHHFTVDCTSAHKGLFSGILVLVLTIISLILFFVLNEDPQYKQTAVFEVNVCELVLYIISTIAVIVCMIQMRGLKYHHSSRGCTSTACSPSSGAALGTRTVLPPVGWPRSCPPSSRPHCQTVFVLDASWRRCRTANQARRKPGRQIITFLLVANMAMWTINTLEKGHAEFRPSHLKFFGVWAWTVITHVSMPLAIFYRFHSTICLFEIWKSAYKMKV</sequence>
<dbReference type="EMBL" id="OE839207">
    <property type="protein sequence ID" value="CAD7586179.1"/>
    <property type="molecule type" value="Genomic_DNA"/>
</dbReference>
<evidence type="ECO:0000256" key="6">
    <source>
        <dbReference type="ARBA" id="ARBA00022781"/>
    </source>
</evidence>
<dbReference type="AlphaFoldDB" id="A0A7R9PGN2"/>
<organism evidence="13">
    <name type="scientific">Timema genevievae</name>
    <name type="common">Walking stick</name>
    <dbReference type="NCBI Taxonomy" id="629358"/>
    <lineage>
        <taxon>Eukaryota</taxon>
        <taxon>Metazoa</taxon>
        <taxon>Ecdysozoa</taxon>
        <taxon>Arthropoda</taxon>
        <taxon>Hexapoda</taxon>
        <taxon>Insecta</taxon>
        <taxon>Pterygota</taxon>
        <taxon>Neoptera</taxon>
        <taxon>Polyneoptera</taxon>
        <taxon>Phasmatodea</taxon>
        <taxon>Timematodea</taxon>
        <taxon>Timematoidea</taxon>
        <taxon>Timematidae</taxon>
        <taxon>Timema</taxon>
    </lineage>
</organism>
<feature type="compositionally biased region" description="Polar residues" evidence="11">
    <location>
        <begin position="218"/>
        <end position="227"/>
    </location>
</feature>
<feature type="transmembrane region" description="Helical" evidence="12">
    <location>
        <begin position="451"/>
        <end position="468"/>
    </location>
</feature>
<feature type="transmembrane region" description="Helical" evidence="12">
    <location>
        <begin position="231"/>
        <end position="251"/>
    </location>
</feature>
<evidence type="ECO:0000256" key="7">
    <source>
        <dbReference type="ARBA" id="ARBA00022989"/>
    </source>
</evidence>
<evidence type="ECO:0008006" key="14">
    <source>
        <dbReference type="Google" id="ProtNLM"/>
    </source>
</evidence>
<dbReference type="PANTHER" id="PTHR21522">
    <property type="entry name" value="PROTON CHANNEL OTOP"/>
    <property type="match status" value="1"/>
</dbReference>
<evidence type="ECO:0000313" key="13">
    <source>
        <dbReference type="EMBL" id="CAD7586179.1"/>
    </source>
</evidence>
<dbReference type="GO" id="GO:0005886">
    <property type="term" value="C:plasma membrane"/>
    <property type="evidence" value="ECO:0007669"/>
    <property type="project" value="UniProtKB-SubCell"/>
</dbReference>
<comment type="similarity">
    <text evidence="2">Belongs to the otopetrin family.</text>
</comment>
<feature type="region of interest" description="Disordered" evidence="11">
    <location>
        <begin position="205"/>
        <end position="227"/>
    </location>
</feature>
<feature type="transmembrane region" description="Helical" evidence="12">
    <location>
        <begin position="510"/>
        <end position="530"/>
    </location>
</feature>
<name>A0A7R9PGN2_TIMGE</name>
<feature type="transmembrane region" description="Helical" evidence="12">
    <location>
        <begin position="271"/>
        <end position="289"/>
    </location>
</feature>
<feature type="transmembrane region" description="Helical" evidence="12">
    <location>
        <begin position="318"/>
        <end position="340"/>
    </location>
</feature>
<feature type="transmembrane region" description="Helical" evidence="12">
    <location>
        <begin position="639"/>
        <end position="656"/>
    </location>
</feature>
<feature type="transmembrane region" description="Helical" evidence="12">
    <location>
        <begin position="550"/>
        <end position="567"/>
    </location>
</feature>
<evidence type="ECO:0000256" key="1">
    <source>
        <dbReference type="ARBA" id="ARBA00004651"/>
    </source>
</evidence>
<evidence type="ECO:0000256" key="5">
    <source>
        <dbReference type="ARBA" id="ARBA00022692"/>
    </source>
</evidence>
<comment type="subcellular location">
    <subcellularLocation>
        <location evidence="1">Cell membrane</location>
        <topology evidence="1">Multi-pass membrane protein</topology>
    </subcellularLocation>
</comment>
<dbReference type="GO" id="GO:0015252">
    <property type="term" value="F:proton channel activity"/>
    <property type="evidence" value="ECO:0007669"/>
    <property type="project" value="InterPro"/>
</dbReference>
<evidence type="ECO:0000256" key="9">
    <source>
        <dbReference type="ARBA" id="ARBA00023136"/>
    </source>
</evidence>
<evidence type="ECO:0000256" key="12">
    <source>
        <dbReference type="SAM" id="Phobius"/>
    </source>
</evidence>
<evidence type="ECO:0000256" key="11">
    <source>
        <dbReference type="SAM" id="MobiDB-lite"/>
    </source>
</evidence>
<keyword evidence="8" id="KW-0406">Ion transport</keyword>
<feature type="transmembrane region" description="Helical" evidence="12">
    <location>
        <begin position="394"/>
        <end position="416"/>
    </location>
</feature>
<dbReference type="Pfam" id="PF03189">
    <property type="entry name" value="Otopetrin"/>
    <property type="match status" value="3"/>
</dbReference>
<keyword evidence="6" id="KW-0375">Hydrogen ion transport</keyword>
<dbReference type="InterPro" id="IPR004878">
    <property type="entry name" value="Otopetrin"/>
</dbReference>
<keyword evidence="4" id="KW-1003">Cell membrane</keyword>
<evidence type="ECO:0000256" key="4">
    <source>
        <dbReference type="ARBA" id="ARBA00022475"/>
    </source>
</evidence>
<feature type="transmembrane region" description="Helical" evidence="12">
    <location>
        <begin position="360"/>
        <end position="382"/>
    </location>
</feature>
<evidence type="ECO:0000256" key="10">
    <source>
        <dbReference type="ARBA" id="ARBA00023303"/>
    </source>
</evidence>